<name>A0A6L2PD88_COPFO</name>
<evidence type="ECO:0000313" key="1">
    <source>
        <dbReference type="EMBL" id="GFG28308.1"/>
    </source>
</evidence>
<dbReference type="AlphaFoldDB" id="A0A6L2PD88"/>
<organism evidence="1 2">
    <name type="scientific">Coptotermes formosanus</name>
    <name type="common">Formosan subterranean termite</name>
    <dbReference type="NCBI Taxonomy" id="36987"/>
    <lineage>
        <taxon>Eukaryota</taxon>
        <taxon>Metazoa</taxon>
        <taxon>Ecdysozoa</taxon>
        <taxon>Arthropoda</taxon>
        <taxon>Hexapoda</taxon>
        <taxon>Insecta</taxon>
        <taxon>Pterygota</taxon>
        <taxon>Neoptera</taxon>
        <taxon>Polyneoptera</taxon>
        <taxon>Dictyoptera</taxon>
        <taxon>Blattodea</taxon>
        <taxon>Blattoidea</taxon>
        <taxon>Termitoidae</taxon>
        <taxon>Rhinotermitidae</taxon>
        <taxon>Coptotermes</taxon>
    </lineage>
</organism>
<keyword evidence="2" id="KW-1185">Reference proteome</keyword>
<dbReference type="InParanoid" id="A0A6L2PD88"/>
<evidence type="ECO:0000313" key="2">
    <source>
        <dbReference type="Proteomes" id="UP000502823"/>
    </source>
</evidence>
<accession>A0A6L2PD88</accession>
<comment type="caution">
    <text evidence="1">The sequence shown here is derived from an EMBL/GenBank/DDBJ whole genome shotgun (WGS) entry which is preliminary data.</text>
</comment>
<proteinExistence type="predicted"/>
<sequence length="137" mass="15448">MVTQFKFVEWLARIDGGDTRAFCKFYHHSLVARYFGLVNDAAAAFSVFVKQGWILSVLLNRWTQKMYVGDGMCSILVDKSTNVLIAHLLIVATIHHSEICDSTVSTFLKVAELQKWTAGGIAAMTKAISRRFQFRLT</sequence>
<protein>
    <submittedName>
        <fullName evidence="1">Uncharacterized protein</fullName>
    </submittedName>
</protein>
<dbReference type="Proteomes" id="UP000502823">
    <property type="component" value="Unassembled WGS sequence"/>
</dbReference>
<gene>
    <name evidence="1" type="ORF">Cfor_11323</name>
</gene>
<dbReference type="EMBL" id="BLKM01009832">
    <property type="protein sequence ID" value="GFG28308.1"/>
    <property type="molecule type" value="Genomic_DNA"/>
</dbReference>
<reference evidence="2" key="1">
    <citation type="submission" date="2020-01" db="EMBL/GenBank/DDBJ databases">
        <title>Draft genome sequence of the Termite Coptotermes fromosanus.</title>
        <authorList>
            <person name="Itakura S."/>
            <person name="Yosikawa Y."/>
            <person name="Umezawa K."/>
        </authorList>
    </citation>
    <scope>NUCLEOTIDE SEQUENCE [LARGE SCALE GENOMIC DNA]</scope>
</reference>